<sequence>MPHLALPSGQRRRGFGSLPGYGWSSSRGRDRGDAFCFVGEGGAERLVVLYVSLYGEAGPIGRGLPELVRLSLVVPWWRDAPGRTDVELRAVADEYREDVPGFDRRRDRAARALGLDPAGLSSAATALARLVEFARGPVSAECLVVGYDSDPLAPLFARAAPHR</sequence>
<dbReference type="EMBL" id="JBIAFP010000021">
    <property type="protein sequence ID" value="MFE9228881.1"/>
    <property type="molecule type" value="Genomic_DNA"/>
</dbReference>
<reference evidence="1 2" key="1">
    <citation type="submission" date="2024-10" db="EMBL/GenBank/DDBJ databases">
        <title>The Natural Products Discovery Center: Release of the First 8490 Sequenced Strains for Exploring Actinobacteria Biosynthetic Diversity.</title>
        <authorList>
            <person name="Kalkreuter E."/>
            <person name="Kautsar S.A."/>
            <person name="Yang D."/>
            <person name="Bader C.D."/>
            <person name="Teijaro C.N."/>
            <person name="Fluegel L."/>
            <person name="Davis C.M."/>
            <person name="Simpson J.R."/>
            <person name="Lauterbach L."/>
            <person name="Steele A.D."/>
            <person name="Gui C."/>
            <person name="Meng S."/>
            <person name="Li G."/>
            <person name="Viehrig K."/>
            <person name="Ye F."/>
            <person name="Su P."/>
            <person name="Kiefer A.F."/>
            <person name="Nichols A."/>
            <person name="Cepeda A.J."/>
            <person name="Yan W."/>
            <person name="Fan B."/>
            <person name="Jiang Y."/>
            <person name="Adhikari A."/>
            <person name="Zheng C.-J."/>
            <person name="Schuster L."/>
            <person name="Cowan T.M."/>
            <person name="Smanski M.J."/>
            <person name="Chevrette M.G."/>
            <person name="De Carvalho L.P.S."/>
            <person name="Shen B."/>
        </authorList>
    </citation>
    <scope>NUCLEOTIDE SEQUENCE [LARGE SCALE GENOMIC DNA]</scope>
    <source>
        <strain evidence="1 2">NPDC007066</strain>
    </source>
</reference>
<accession>A0ABW6LM16</accession>
<evidence type="ECO:0000313" key="1">
    <source>
        <dbReference type="EMBL" id="MFE9228881.1"/>
    </source>
</evidence>
<protein>
    <submittedName>
        <fullName evidence="1">Uncharacterized protein</fullName>
    </submittedName>
</protein>
<proteinExistence type="predicted"/>
<gene>
    <name evidence="1" type="ORF">ACFYM3_30550</name>
</gene>
<name>A0ABW6LM16_9ACTN</name>
<dbReference type="Proteomes" id="UP001601288">
    <property type="component" value="Unassembled WGS sequence"/>
</dbReference>
<dbReference type="RefSeq" id="WP_358284959.1">
    <property type="nucleotide sequence ID" value="NZ_JBEYGJ010000021.1"/>
</dbReference>
<evidence type="ECO:0000313" key="2">
    <source>
        <dbReference type="Proteomes" id="UP001601288"/>
    </source>
</evidence>
<comment type="caution">
    <text evidence="1">The sequence shown here is derived from an EMBL/GenBank/DDBJ whole genome shotgun (WGS) entry which is preliminary data.</text>
</comment>
<organism evidence="1 2">
    <name type="scientific">Streptomyces massasporeus</name>
    <dbReference type="NCBI Taxonomy" id="67324"/>
    <lineage>
        <taxon>Bacteria</taxon>
        <taxon>Bacillati</taxon>
        <taxon>Actinomycetota</taxon>
        <taxon>Actinomycetes</taxon>
        <taxon>Kitasatosporales</taxon>
        <taxon>Streptomycetaceae</taxon>
        <taxon>Streptomyces</taxon>
    </lineage>
</organism>
<keyword evidence="2" id="KW-1185">Reference proteome</keyword>